<feature type="compositionally biased region" description="Basic and acidic residues" evidence="2">
    <location>
        <begin position="139"/>
        <end position="152"/>
    </location>
</feature>
<sequence>MAADPAKLAAAWAYLAELGVTLADLQHDARPALPTFDDYLPQVLAAAGPGALRAYRSYWQRMTRAWGNQAIDTVTASDLQAMRQHVTNSAQARRNSRGGRHAGELFIAAARAFYNRAIADGLIQPTDSPPGRQTTTTAEHPKSPHARRTDRD</sequence>
<proteinExistence type="predicted"/>
<comment type="caution">
    <text evidence="3">The sequence shown here is derived from an EMBL/GenBank/DDBJ whole genome shotgun (WGS) entry which is preliminary data.</text>
</comment>
<evidence type="ECO:0000313" key="3">
    <source>
        <dbReference type="EMBL" id="GAA2364457.1"/>
    </source>
</evidence>
<evidence type="ECO:0000256" key="1">
    <source>
        <dbReference type="ARBA" id="ARBA00023125"/>
    </source>
</evidence>
<evidence type="ECO:0000256" key="2">
    <source>
        <dbReference type="SAM" id="MobiDB-lite"/>
    </source>
</evidence>
<reference evidence="3 4" key="1">
    <citation type="journal article" date="2019" name="Int. J. Syst. Evol. Microbiol.">
        <title>The Global Catalogue of Microorganisms (GCM) 10K type strain sequencing project: providing services to taxonomists for standard genome sequencing and annotation.</title>
        <authorList>
            <consortium name="The Broad Institute Genomics Platform"/>
            <consortium name="The Broad Institute Genome Sequencing Center for Infectious Disease"/>
            <person name="Wu L."/>
            <person name="Ma J."/>
        </authorList>
    </citation>
    <scope>NUCLEOTIDE SEQUENCE [LARGE SCALE GENOMIC DNA]</scope>
    <source>
        <strain evidence="3 4">JCM 3272</strain>
    </source>
</reference>
<feature type="region of interest" description="Disordered" evidence="2">
    <location>
        <begin position="122"/>
        <end position="152"/>
    </location>
</feature>
<dbReference type="EMBL" id="BAAARV010000060">
    <property type="protein sequence ID" value="GAA2364457.1"/>
    <property type="molecule type" value="Genomic_DNA"/>
</dbReference>
<dbReference type="RefSeq" id="WP_344616123.1">
    <property type="nucleotide sequence ID" value="NZ_BAAARV010000060.1"/>
</dbReference>
<evidence type="ECO:0008006" key="5">
    <source>
        <dbReference type="Google" id="ProtNLM"/>
    </source>
</evidence>
<dbReference type="Proteomes" id="UP001501444">
    <property type="component" value="Unassembled WGS sequence"/>
</dbReference>
<gene>
    <name evidence="3" type="ORF">GCM10010170_062330</name>
</gene>
<name>A0ABN3GYC6_9ACTN</name>
<dbReference type="SUPFAM" id="SSF56349">
    <property type="entry name" value="DNA breaking-rejoining enzymes"/>
    <property type="match status" value="1"/>
</dbReference>
<dbReference type="Gene3D" id="1.10.150.130">
    <property type="match status" value="1"/>
</dbReference>
<dbReference type="InterPro" id="IPR011010">
    <property type="entry name" value="DNA_brk_join_enz"/>
</dbReference>
<keyword evidence="4" id="KW-1185">Reference proteome</keyword>
<evidence type="ECO:0000313" key="4">
    <source>
        <dbReference type="Proteomes" id="UP001501444"/>
    </source>
</evidence>
<organism evidence="3 4">
    <name type="scientific">Dactylosporangium salmoneum</name>
    <dbReference type="NCBI Taxonomy" id="53361"/>
    <lineage>
        <taxon>Bacteria</taxon>
        <taxon>Bacillati</taxon>
        <taxon>Actinomycetota</taxon>
        <taxon>Actinomycetes</taxon>
        <taxon>Micromonosporales</taxon>
        <taxon>Micromonosporaceae</taxon>
        <taxon>Dactylosporangium</taxon>
    </lineage>
</organism>
<accession>A0ABN3GYC6</accession>
<dbReference type="InterPro" id="IPR010998">
    <property type="entry name" value="Integrase_recombinase_N"/>
</dbReference>
<protein>
    <recommendedName>
        <fullName evidence="5">Core-binding (CB) domain-containing protein</fullName>
    </recommendedName>
</protein>
<keyword evidence="1" id="KW-0238">DNA-binding</keyword>